<accession>A0A1M5JTJ4</accession>
<dbReference type="RefSeq" id="WP_084137837.1">
    <property type="nucleotide sequence ID" value="NZ_FQWQ01000001.1"/>
</dbReference>
<evidence type="ECO:0000256" key="1">
    <source>
        <dbReference type="SAM" id="SignalP"/>
    </source>
</evidence>
<keyword evidence="5" id="KW-1185">Reference proteome</keyword>
<protein>
    <submittedName>
        <fullName evidence="4">Por secretion system C-terminal sorting domain-containing protein</fullName>
    </submittedName>
</protein>
<dbReference type="SUPFAM" id="SSF50939">
    <property type="entry name" value="Sialidases"/>
    <property type="match status" value="1"/>
</dbReference>
<evidence type="ECO:0000313" key="5">
    <source>
        <dbReference type="Proteomes" id="UP000184212"/>
    </source>
</evidence>
<dbReference type="AlphaFoldDB" id="A0A1M5JTJ4"/>
<dbReference type="SUPFAM" id="SSF110296">
    <property type="entry name" value="Oligoxyloglucan reducing end-specific cellobiohydrolase"/>
    <property type="match status" value="1"/>
</dbReference>
<sequence length="486" mass="52888">MIRITCLAAILFLMSRPGYCQWTPIGLQGKTVVALGANQTDGSIFAVADHALYKTSNNGTDWNVLQNGVDGLSILSMTIDIDNAIYLGTSSGVYVSNDGGQSFQSLNANLPSDFGLYPSVASICVLNDLLFIGTSAGIYKCEKGTYDWKSFNKNLAFDKANKIMVFYNDFLYLGTSVGMYSTSIREDNWQKIYDYETFDLAIIGNEIYAGVSQGCPPIVKSSDFGATWVNASPATGACFGYSIYSFGNSIWVGTYYSSGIYSIDNGANWSNMDIGTDASVTTLARRGTSLLAGTEYYKYNTGVGGVFIKSNVFENILETLPYPEFTAPPGEYVEPVSLEIHARDKSAKVYYTTDGTLPTTSSSLYSNAMSIDKTTLINAIAVNDKGEQSKINTGYYRVNSVTGVEKEARIEAEIFPNPCSTQLTVSFGTNNPKVNISILDNLGRVVYNHDASESSIAIDTKALNPGVYYLITKGNNQQNSQIFVKR</sequence>
<reference evidence="4 5" key="1">
    <citation type="submission" date="2016-11" db="EMBL/GenBank/DDBJ databases">
        <authorList>
            <person name="Jaros S."/>
            <person name="Januszkiewicz K."/>
            <person name="Wedrychowicz H."/>
        </authorList>
    </citation>
    <scope>NUCLEOTIDE SEQUENCE [LARGE SCALE GENOMIC DNA]</scope>
    <source>
        <strain evidence="4 5">DSM 24574</strain>
    </source>
</reference>
<keyword evidence="1" id="KW-0732">Signal</keyword>
<dbReference type="EMBL" id="FQWQ01000001">
    <property type="protein sequence ID" value="SHG43735.1"/>
    <property type="molecule type" value="Genomic_DNA"/>
</dbReference>
<evidence type="ECO:0000259" key="3">
    <source>
        <dbReference type="Pfam" id="PF18962"/>
    </source>
</evidence>
<dbReference type="NCBIfam" id="TIGR04183">
    <property type="entry name" value="Por_Secre_tail"/>
    <property type="match status" value="1"/>
</dbReference>
<evidence type="ECO:0000313" key="4">
    <source>
        <dbReference type="EMBL" id="SHG43735.1"/>
    </source>
</evidence>
<dbReference type="InterPro" id="IPR059177">
    <property type="entry name" value="GH29D-like_dom"/>
</dbReference>
<gene>
    <name evidence="4" type="ORF">SAMN04488109_0272</name>
</gene>
<feature type="domain" description="GH29D-like beta-sandwich" evidence="2">
    <location>
        <begin position="328"/>
        <end position="392"/>
    </location>
</feature>
<feature type="signal peptide" evidence="1">
    <location>
        <begin position="1"/>
        <end position="20"/>
    </location>
</feature>
<name>A0A1M5JTJ4_9BACT</name>
<organism evidence="4 5">
    <name type="scientific">Chryseolinea serpens</name>
    <dbReference type="NCBI Taxonomy" id="947013"/>
    <lineage>
        <taxon>Bacteria</taxon>
        <taxon>Pseudomonadati</taxon>
        <taxon>Bacteroidota</taxon>
        <taxon>Cytophagia</taxon>
        <taxon>Cytophagales</taxon>
        <taxon>Fulvivirgaceae</taxon>
        <taxon>Chryseolinea</taxon>
    </lineage>
</organism>
<dbReference type="InterPro" id="IPR036278">
    <property type="entry name" value="Sialidase_sf"/>
</dbReference>
<proteinExistence type="predicted"/>
<dbReference type="Proteomes" id="UP000184212">
    <property type="component" value="Unassembled WGS sequence"/>
</dbReference>
<dbReference type="OrthoDB" id="9757809at2"/>
<evidence type="ECO:0000259" key="2">
    <source>
        <dbReference type="Pfam" id="PF13290"/>
    </source>
</evidence>
<dbReference type="InterPro" id="IPR026444">
    <property type="entry name" value="Secre_tail"/>
</dbReference>
<dbReference type="Pfam" id="PF13290">
    <property type="entry name" value="CHB_HEX_C_1"/>
    <property type="match status" value="1"/>
</dbReference>
<dbReference type="STRING" id="947013.SAMN04488109_0272"/>
<feature type="chain" id="PRO_5013019581" evidence="1">
    <location>
        <begin position="21"/>
        <end position="486"/>
    </location>
</feature>
<dbReference type="InterPro" id="IPR015943">
    <property type="entry name" value="WD40/YVTN_repeat-like_dom_sf"/>
</dbReference>
<dbReference type="Gene3D" id="2.130.10.10">
    <property type="entry name" value="YVTN repeat-like/Quinoprotein amine dehydrogenase"/>
    <property type="match status" value="1"/>
</dbReference>
<dbReference type="Pfam" id="PF18962">
    <property type="entry name" value="Por_Secre_tail"/>
    <property type="match status" value="1"/>
</dbReference>
<feature type="domain" description="Secretion system C-terminal sorting" evidence="3">
    <location>
        <begin position="414"/>
        <end position="480"/>
    </location>
</feature>